<dbReference type="RefSeq" id="WP_090724938.1">
    <property type="nucleotide sequence ID" value="NZ_FOOU01000002.1"/>
</dbReference>
<evidence type="ECO:0000313" key="11">
    <source>
        <dbReference type="Proteomes" id="UP000198623"/>
    </source>
</evidence>
<comment type="similarity">
    <text evidence="2">Belongs to the binding-protein-dependent transport system permease family. CysTW subfamily.</text>
</comment>
<proteinExistence type="inferred from homology"/>
<dbReference type="OrthoDB" id="9807047at2"/>
<evidence type="ECO:0000256" key="6">
    <source>
        <dbReference type="ARBA" id="ARBA00022989"/>
    </source>
</evidence>
<keyword evidence="6 8" id="KW-1133">Transmembrane helix</keyword>
<sequence length="319" mass="35487">MSVSTGAAWIDKSASGMAKYNIFRSVNWGRLGVIAVPALWLGVFFFIPFLVVFKISLSESAIAIPPYTAIFEWDLEEAYATFKLNLGNYFYLIEDDFYLDAYINSVKIAAVSTFFALIVGFPVAYLIARSKPSTRVVLLALVILPFWTSFLLRVYAWMGFLKKNGVVNEFLLSIGIIDQPLVMLQTDFAVYIGIVYTYLPFMILPLYTALEKMDLTLLEAAEDLGARPLQSFFMITLPLAVPGIIAGCILVFIPAVGEFVIPALLGGSDTLMIGRVLWDEFFLNRDWPMASAVAIVMLVVLVLPIMLIRNAQGKEEAHS</sequence>
<dbReference type="STRING" id="1045558.SAMN05216175_102298"/>
<dbReference type="CDD" id="cd06261">
    <property type="entry name" value="TM_PBP2"/>
    <property type="match status" value="1"/>
</dbReference>
<keyword evidence="7 8" id="KW-0472">Membrane</keyword>
<reference evidence="11" key="1">
    <citation type="submission" date="2016-10" db="EMBL/GenBank/DDBJ databases">
        <authorList>
            <person name="Varghese N."/>
            <person name="Submissions S."/>
        </authorList>
    </citation>
    <scope>NUCLEOTIDE SEQUENCE [LARGE SCALE GENOMIC DNA]</scope>
    <source>
        <strain evidence="11">CGMCC 1.10971</strain>
    </source>
</reference>
<dbReference type="Gene3D" id="1.10.3720.10">
    <property type="entry name" value="MetI-like"/>
    <property type="match status" value="1"/>
</dbReference>
<evidence type="ECO:0000256" key="3">
    <source>
        <dbReference type="ARBA" id="ARBA00022448"/>
    </source>
</evidence>
<protein>
    <submittedName>
        <fullName evidence="10">Putrescine transport system permease protein</fullName>
    </submittedName>
</protein>
<keyword evidence="3 8" id="KW-0813">Transport</keyword>
<evidence type="ECO:0000256" key="8">
    <source>
        <dbReference type="RuleBase" id="RU363032"/>
    </source>
</evidence>
<gene>
    <name evidence="10" type="ORF">SAMN05216175_102298</name>
</gene>
<dbReference type="EMBL" id="FOOU01000002">
    <property type="protein sequence ID" value="SFF98738.1"/>
    <property type="molecule type" value="Genomic_DNA"/>
</dbReference>
<feature type="transmembrane region" description="Helical" evidence="8">
    <location>
        <begin position="231"/>
        <end position="253"/>
    </location>
</feature>
<evidence type="ECO:0000256" key="1">
    <source>
        <dbReference type="ARBA" id="ARBA00004651"/>
    </source>
</evidence>
<evidence type="ECO:0000259" key="9">
    <source>
        <dbReference type="PROSITE" id="PS50928"/>
    </source>
</evidence>
<feature type="transmembrane region" description="Helical" evidence="8">
    <location>
        <begin position="31"/>
        <end position="53"/>
    </location>
</feature>
<keyword evidence="11" id="KW-1185">Reference proteome</keyword>
<name>A0A1I2N5M2_9GAMM</name>
<evidence type="ECO:0000256" key="2">
    <source>
        <dbReference type="ARBA" id="ARBA00007069"/>
    </source>
</evidence>
<dbReference type="PANTHER" id="PTHR42929">
    <property type="entry name" value="INNER MEMBRANE ABC TRANSPORTER PERMEASE PROTEIN YDCU-RELATED-RELATED"/>
    <property type="match status" value="1"/>
</dbReference>
<feature type="transmembrane region" description="Helical" evidence="8">
    <location>
        <begin position="136"/>
        <end position="158"/>
    </location>
</feature>
<feature type="domain" description="ABC transmembrane type-1" evidence="9">
    <location>
        <begin position="102"/>
        <end position="308"/>
    </location>
</feature>
<evidence type="ECO:0000313" key="10">
    <source>
        <dbReference type="EMBL" id="SFF98738.1"/>
    </source>
</evidence>
<feature type="transmembrane region" description="Helical" evidence="8">
    <location>
        <begin position="188"/>
        <end position="210"/>
    </location>
</feature>
<accession>A0A1I2N5M2</accession>
<feature type="transmembrane region" description="Helical" evidence="8">
    <location>
        <begin position="108"/>
        <end position="127"/>
    </location>
</feature>
<dbReference type="Pfam" id="PF00528">
    <property type="entry name" value="BPD_transp_1"/>
    <property type="match status" value="1"/>
</dbReference>
<dbReference type="InterPro" id="IPR000515">
    <property type="entry name" value="MetI-like"/>
</dbReference>
<keyword evidence="5 8" id="KW-0812">Transmembrane</keyword>
<dbReference type="PROSITE" id="PS50928">
    <property type="entry name" value="ABC_TM1"/>
    <property type="match status" value="1"/>
</dbReference>
<dbReference type="GO" id="GO:0005886">
    <property type="term" value="C:plasma membrane"/>
    <property type="evidence" value="ECO:0007669"/>
    <property type="project" value="UniProtKB-SubCell"/>
</dbReference>
<dbReference type="Proteomes" id="UP000198623">
    <property type="component" value="Unassembled WGS sequence"/>
</dbReference>
<keyword evidence="4" id="KW-1003">Cell membrane</keyword>
<dbReference type="AlphaFoldDB" id="A0A1I2N5M2"/>
<comment type="subcellular location">
    <subcellularLocation>
        <location evidence="1 8">Cell membrane</location>
        <topology evidence="1 8">Multi-pass membrane protein</topology>
    </subcellularLocation>
</comment>
<dbReference type="SUPFAM" id="SSF161098">
    <property type="entry name" value="MetI-like"/>
    <property type="match status" value="1"/>
</dbReference>
<dbReference type="InterPro" id="IPR035906">
    <property type="entry name" value="MetI-like_sf"/>
</dbReference>
<evidence type="ECO:0000256" key="4">
    <source>
        <dbReference type="ARBA" id="ARBA00022475"/>
    </source>
</evidence>
<feature type="transmembrane region" description="Helical" evidence="8">
    <location>
        <begin position="290"/>
        <end position="308"/>
    </location>
</feature>
<dbReference type="GO" id="GO:0055085">
    <property type="term" value="P:transmembrane transport"/>
    <property type="evidence" value="ECO:0007669"/>
    <property type="project" value="InterPro"/>
</dbReference>
<evidence type="ECO:0000256" key="5">
    <source>
        <dbReference type="ARBA" id="ARBA00022692"/>
    </source>
</evidence>
<dbReference type="PANTHER" id="PTHR42929:SF3">
    <property type="entry name" value="PUTRESCINE TRANSPORT SYSTEM PERMEASE PROTEIN POTH"/>
    <property type="match status" value="1"/>
</dbReference>
<organism evidence="10 11">
    <name type="scientific">Neptunomonas qingdaonensis</name>
    <dbReference type="NCBI Taxonomy" id="1045558"/>
    <lineage>
        <taxon>Bacteria</taxon>
        <taxon>Pseudomonadati</taxon>
        <taxon>Pseudomonadota</taxon>
        <taxon>Gammaproteobacteria</taxon>
        <taxon>Oceanospirillales</taxon>
        <taxon>Oceanospirillaceae</taxon>
        <taxon>Neptunomonas</taxon>
    </lineage>
</organism>
<evidence type="ECO:0000256" key="7">
    <source>
        <dbReference type="ARBA" id="ARBA00023136"/>
    </source>
</evidence>